<gene>
    <name evidence="1" type="ORF">S01H4_46043</name>
</gene>
<proteinExistence type="predicted"/>
<dbReference type="EMBL" id="BART01025684">
    <property type="protein sequence ID" value="GAH03625.1"/>
    <property type="molecule type" value="Genomic_DNA"/>
</dbReference>
<comment type="caution">
    <text evidence="1">The sequence shown here is derived from an EMBL/GenBank/DDBJ whole genome shotgun (WGS) entry which is preliminary data.</text>
</comment>
<accession>X1D5S1</accession>
<sequence>MKPQQTDILKPQKLKSINSIYNCCGGGEKSLPSFSQNGGEHNSSPIFTFSKQTILEDFEPQLSKLEKLANRIEECPSGAWVYIHCNSCSGQLTNKPFKQVCLSNFCKEKECLKTRARIRSMKLQDYYITSKNLFNFVIGFKSVEKITNEFRIECHKTFMKILKQLQKLYGKFYFISVRDLNKTKDGKIRLHYHVATLPLKDFRKLTASLSLICNQIEG</sequence>
<reference evidence="1" key="1">
    <citation type="journal article" date="2014" name="Front. Microbiol.">
        <title>High frequency of phylogenetically diverse reductive dehalogenase-homologous genes in deep subseafloor sedimentary metagenomes.</title>
        <authorList>
            <person name="Kawai M."/>
            <person name="Futagami T."/>
            <person name="Toyoda A."/>
            <person name="Takaki Y."/>
            <person name="Nishi S."/>
            <person name="Hori S."/>
            <person name="Arai W."/>
            <person name="Tsubouchi T."/>
            <person name="Morono Y."/>
            <person name="Uchiyama I."/>
            <person name="Ito T."/>
            <person name="Fujiyama A."/>
            <person name="Inagaki F."/>
            <person name="Takami H."/>
        </authorList>
    </citation>
    <scope>NUCLEOTIDE SEQUENCE</scope>
    <source>
        <strain evidence="1">Expedition CK06-06</strain>
    </source>
</reference>
<organism evidence="1">
    <name type="scientific">marine sediment metagenome</name>
    <dbReference type="NCBI Taxonomy" id="412755"/>
    <lineage>
        <taxon>unclassified sequences</taxon>
        <taxon>metagenomes</taxon>
        <taxon>ecological metagenomes</taxon>
    </lineage>
</organism>
<dbReference type="AlphaFoldDB" id="X1D5S1"/>
<evidence type="ECO:0000313" key="1">
    <source>
        <dbReference type="EMBL" id="GAH03625.1"/>
    </source>
</evidence>
<protein>
    <submittedName>
        <fullName evidence="1">Uncharacterized protein</fullName>
    </submittedName>
</protein>
<feature type="non-terminal residue" evidence="1">
    <location>
        <position position="218"/>
    </location>
</feature>
<name>X1D5S1_9ZZZZ</name>